<evidence type="ECO:0000256" key="3">
    <source>
        <dbReference type="ARBA" id="ARBA00022764"/>
    </source>
</evidence>
<keyword evidence="6" id="KW-1185">Reference proteome</keyword>
<dbReference type="Gene3D" id="3.90.1210.10">
    <property type="entry name" value="Antifreeze-like/N-acetylneuraminic acid synthase C-terminal domain"/>
    <property type="match status" value="1"/>
</dbReference>
<keyword evidence="3" id="KW-0574">Periplasm</keyword>
<dbReference type="InterPro" id="IPR017585">
    <property type="entry name" value="SAF_FlgA"/>
</dbReference>
<dbReference type="InterPro" id="IPR013974">
    <property type="entry name" value="SAF"/>
</dbReference>
<dbReference type="Gene3D" id="2.30.30.760">
    <property type="match status" value="1"/>
</dbReference>
<dbReference type="EMBL" id="JAJKFW010000022">
    <property type="protein sequence ID" value="MCC9642540.1"/>
    <property type="molecule type" value="Genomic_DNA"/>
</dbReference>
<comment type="subcellular location">
    <subcellularLocation>
        <location evidence="1">Periplasm</location>
    </subcellularLocation>
</comment>
<evidence type="ECO:0000259" key="4">
    <source>
        <dbReference type="SMART" id="SM00858"/>
    </source>
</evidence>
<evidence type="ECO:0000256" key="1">
    <source>
        <dbReference type="ARBA" id="ARBA00004418"/>
    </source>
</evidence>
<name>A0ABS8NG77_9BACT</name>
<organism evidence="5 6">
    <name type="scientific">Rhodopirellula halodulae</name>
    <dbReference type="NCBI Taxonomy" id="2894198"/>
    <lineage>
        <taxon>Bacteria</taxon>
        <taxon>Pseudomonadati</taxon>
        <taxon>Planctomycetota</taxon>
        <taxon>Planctomycetia</taxon>
        <taxon>Pirellulales</taxon>
        <taxon>Pirellulaceae</taxon>
        <taxon>Rhodopirellula</taxon>
    </lineage>
</organism>
<dbReference type="InterPro" id="IPR039246">
    <property type="entry name" value="Flagellar_FlgA"/>
</dbReference>
<dbReference type="SMART" id="SM00858">
    <property type="entry name" value="SAF"/>
    <property type="match status" value="1"/>
</dbReference>
<evidence type="ECO:0000313" key="5">
    <source>
        <dbReference type="EMBL" id="MCC9642540.1"/>
    </source>
</evidence>
<proteinExistence type="predicted"/>
<keyword evidence="5" id="KW-0282">Flagellum</keyword>
<dbReference type="PANTHER" id="PTHR36307:SF1">
    <property type="entry name" value="FLAGELLA BASAL BODY P-RING FORMATION PROTEIN FLGA"/>
    <property type="match status" value="1"/>
</dbReference>
<feature type="domain" description="SAF" evidence="4">
    <location>
        <begin position="336"/>
        <end position="398"/>
    </location>
</feature>
<dbReference type="RefSeq" id="WP_230273362.1">
    <property type="nucleotide sequence ID" value="NZ_JAJKFW010000022.1"/>
</dbReference>
<keyword evidence="5" id="KW-0966">Cell projection</keyword>
<reference evidence="5" key="1">
    <citation type="submission" date="2021-11" db="EMBL/GenBank/DDBJ databases">
        <title>Genome sequence.</title>
        <authorList>
            <person name="Sun Q."/>
        </authorList>
    </citation>
    <scope>NUCLEOTIDE SEQUENCE</scope>
    <source>
        <strain evidence="5">JC740</strain>
    </source>
</reference>
<gene>
    <name evidence="5" type="primary">flgA</name>
    <name evidence="5" type="ORF">LOC71_09660</name>
</gene>
<dbReference type="PANTHER" id="PTHR36307">
    <property type="entry name" value="FLAGELLA BASAL BODY P-RING FORMATION PROTEIN FLGA"/>
    <property type="match status" value="1"/>
</dbReference>
<accession>A0ABS8NG77</accession>
<dbReference type="NCBIfam" id="TIGR03170">
    <property type="entry name" value="flgA_cterm"/>
    <property type="match status" value="1"/>
</dbReference>
<sequence>MNLITVNLITLHHRPNVSSASFARWMIACAVCTCVLTGFVSSSRSLVAQDHVAENAGSIAGAAMRTPLYGSDPKFNRNPDRKIQTASHTQSIDADSRWQFVVIENAFTDSTIIRLEDVIRPMHNHTASWSRLSKATIGLMPLDGSPAKISRDRLADLIVSAEATASRIRILGDETIVVRPSDPATSTSLHAIQTHAGSYDPASVNRLPQPTTTTGVSHAVHSVGMDSDQGVLSNTFGSNDALDIETRERIEQWVRWAIQNHYRELDAAFVLEPELHVQELGSLTDMQGIREVRFVDPIPVWSPTDGASVTCRLHLDARAASPNCQGVVRVKFTPKPPIVMARQPLQRGHRVGPGDVHLQPSPDMELSNDLVADLNEVIGMEVVGLIRSGIPLRPQDFAAPRLVRRGDLVEVQVTGGGIRVTTSAKALGDGAQNELIEIETLTPKRRLLAKVVEPSIVEIVTQPNRVPTTKTTRKWQPTR</sequence>
<evidence type="ECO:0000256" key="2">
    <source>
        <dbReference type="ARBA" id="ARBA00022729"/>
    </source>
</evidence>
<comment type="caution">
    <text evidence="5">The sequence shown here is derived from an EMBL/GenBank/DDBJ whole genome shotgun (WGS) entry which is preliminary data.</text>
</comment>
<keyword evidence="5" id="KW-0969">Cilium</keyword>
<dbReference type="Pfam" id="PF13144">
    <property type="entry name" value="ChapFlgA"/>
    <property type="match status" value="1"/>
</dbReference>
<dbReference type="Proteomes" id="UP001430306">
    <property type="component" value="Unassembled WGS sequence"/>
</dbReference>
<dbReference type="CDD" id="cd11614">
    <property type="entry name" value="SAF_CpaB_FlgA_like"/>
    <property type="match status" value="1"/>
</dbReference>
<evidence type="ECO:0000313" key="6">
    <source>
        <dbReference type="Proteomes" id="UP001430306"/>
    </source>
</evidence>
<protein>
    <submittedName>
        <fullName evidence="5">Flagellar basal body P-ring formation chaperone FlgA</fullName>
    </submittedName>
</protein>
<keyword evidence="2" id="KW-0732">Signal</keyword>